<name>D8LLR4_ECTSI</name>
<sequence length="350" mass="36134">MTGKAKHWSLVNSSGCPTARSGHCATVARDALYVFGGCGHPAAASSAAAASVDAQLPAEALPICLGDLHVYDLARQRWSEGGSAAPSAAPETMSPCRRIGHTMVHDSTRNRLVIFGGSTGHEYFNDTQAFDLATGTWTALATTGERPSPRYKHQAFLDADFMYVVGGGSFEPEGPDLDVYRLPLTAGGGKALLEWERAPVPSTATAAAAAPAAVPVVGEKLSWVSLPSGQGGSAAFAANAEEAGRATPSSPTGRSFHCAFFHGGACYITGGSDGARKFGDMWRFCARETPPPLTTLAARAFVSGATARRNGGGRGRVGGAGGDGKCELGGLPGELREALQRLNMQAEVVL</sequence>
<dbReference type="EMBL" id="FN649760">
    <property type="protein sequence ID" value="CBN74695.1"/>
    <property type="molecule type" value="Genomic_DNA"/>
</dbReference>
<dbReference type="InParanoid" id="D8LLR4"/>
<organism evidence="1 2">
    <name type="scientific">Ectocarpus siliculosus</name>
    <name type="common">Brown alga</name>
    <name type="synonym">Conferva siliculosa</name>
    <dbReference type="NCBI Taxonomy" id="2880"/>
    <lineage>
        <taxon>Eukaryota</taxon>
        <taxon>Sar</taxon>
        <taxon>Stramenopiles</taxon>
        <taxon>Ochrophyta</taxon>
        <taxon>PX clade</taxon>
        <taxon>Phaeophyceae</taxon>
        <taxon>Ectocarpales</taxon>
        <taxon>Ectocarpaceae</taxon>
        <taxon>Ectocarpus</taxon>
    </lineage>
</organism>
<dbReference type="Gene3D" id="2.120.10.80">
    <property type="entry name" value="Kelch-type beta propeller"/>
    <property type="match status" value="3"/>
</dbReference>
<dbReference type="InterPro" id="IPR015915">
    <property type="entry name" value="Kelch-typ_b-propeller"/>
</dbReference>
<keyword evidence="2" id="KW-1185">Reference proteome</keyword>
<dbReference type="eggNOG" id="KOG0379">
    <property type="taxonomic scope" value="Eukaryota"/>
</dbReference>
<dbReference type="PANTHER" id="PTHR23244">
    <property type="entry name" value="KELCH REPEAT DOMAIN"/>
    <property type="match status" value="1"/>
</dbReference>
<evidence type="ECO:0000313" key="2">
    <source>
        <dbReference type="Proteomes" id="UP000002630"/>
    </source>
</evidence>
<protein>
    <submittedName>
        <fullName evidence="1">Uncharacterized protein</fullName>
    </submittedName>
</protein>
<reference evidence="1 2" key="1">
    <citation type="journal article" date="2010" name="Nature">
        <title>The Ectocarpus genome and the independent evolution of multicellularity in brown algae.</title>
        <authorList>
            <person name="Cock J.M."/>
            <person name="Sterck L."/>
            <person name="Rouze P."/>
            <person name="Scornet D."/>
            <person name="Allen A.E."/>
            <person name="Amoutzias G."/>
            <person name="Anthouard V."/>
            <person name="Artiguenave F."/>
            <person name="Aury J.M."/>
            <person name="Badger J.H."/>
            <person name="Beszteri B."/>
            <person name="Billiau K."/>
            <person name="Bonnet E."/>
            <person name="Bothwell J.H."/>
            <person name="Bowler C."/>
            <person name="Boyen C."/>
            <person name="Brownlee C."/>
            <person name="Carrano C.J."/>
            <person name="Charrier B."/>
            <person name="Cho G.Y."/>
            <person name="Coelho S.M."/>
            <person name="Collen J."/>
            <person name="Corre E."/>
            <person name="Da Silva C."/>
            <person name="Delage L."/>
            <person name="Delaroque N."/>
            <person name="Dittami S.M."/>
            <person name="Doulbeau S."/>
            <person name="Elias M."/>
            <person name="Farnham G."/>
            <person name="Gachon C.M."/>
            <person name="Gschloessl B."/>
            <person name="Heesch S."/>
            <person name="Jabbari K."/>
            <person name="Jubin C."/>
            <person name="Kawai H."/>
            <person name="Kimura K."/>
            <person name="Kloareg B."/>
            <person name="Kupper F.C."/>
            <person name="Lang D."/>
            <person name="Le Bail A."/>
            <person name="Leblanc C."/>
            <person name="Lerouge P."/>
            <person name="Lohr M."/>
            <person name="Lopez P.J."/>
            <person name="Martens C."/>
            <person name="Maumus F."/>
            <person name="Michel G."/>
            <person name="Miranda-Saavedra D."/>
            <person name="Morales J."/>
            <person name="Moreau H."/>
            <person name="Motomura T."/>
            <person name="Nagasato C."/>
            <person name="Napoli C.A."/>
            <person name="Nelson D.R."/>
            <person name="Nyvall-Collen P."/>
            <person name="Peters A.F."/>
            <person name="Pommier C."/>
            <person name="Potin P."/>
            <person name="Poulain J."/>
            <person name="Quesneville H."/>
            <person name="Read B."/>
            <person name="Rensing S.A."/>
            <person name="Ritter A."/>
            <person name="Rousvoal S."/>
            <person name="Samanta M."/>
            <person name="Samson G."/>
            <person name="Schroeder D.C."/>
            <person name="Segurens B."/>
            <person name="Strittmatter M."/>
            <person name="Tonon T."/>
            <person name="Tregear J.W."/>
            <person name="Valentin K."/>
            <person name="von Dassow P."/>
            <person name="Yamagishi T."/>
            <person name="Van de Peer Y."/>
            <person name="Wincker P."/>
        </authorList>
    </citation>
    <scope>NUCLEOTIDE SEQUENCE [LARGE SCALE GENOMIC DNA]</scope>
    <source>
        <strain evidence="2">Ec32 / CCAP1310/4</strain>
    </source>
</reference>
<dbReference type="Proteomes" id="UP000002630">
    <property type="component" value="Unassembled WGS sequence"/>
</dbReference>
<dbReference type="AlphaFoldDB" id="D8LLR4"/>
<gene>
    <name evidence="1" type="ORF">Esi_0037_0122</name>
</gene>
<dbReference type="Pfam" id="PF24681">
    <property type="entry name" value="Kelch_KLHDC2_KLHL20_DRC7"/>
    <property type="match status" value="1"/>
</dbReference>
<accession>D8LLR4</accession>
<dbReference type="STRING" id="2880.D8LLR4"/>
<evidence type="ECO:0000313" key="1">
    <source>
        <dbReference type="EMBL" id="CBN74695.1"/>
    </source>
</evidence>
<proteinExistence type="predicted"/>
<dbReference type="OrthoDB" id="10251809at2759"/>
<dbReference type="SUPFAM" id="SSF117281">
    <property type="entry name" value="Kelch motif"/>
    <property type="match status" value="1"/>
</dbReference>